<protein>
    <submittedName>
        <fullName evidence="1">Uncharacterized protein</fullName>
    </submittedName>
</protein>
<accession>A0A645AV30</accession>
<sequence length="331" mass="36004">MVLRGDFDFAGQQVLDRVVAAVVPELQPSALRAGGDSEQLVAEADAEQRNLADQFADVFNRVAHGGGVGGAVRQEQHLRLQRQRVFGGRGRREDGDAHVVRRQPAQDVVLDSEVEGDHVELAFFVPFVTFARGDFRGVVLPVQPFPDAGAFDRFRFGERGAVHMEPRFLAAFGAQHHGEAAGVHSGDAGAAVPFEVVGKRLRRLVVGGGVQFMDDQSVQKQSAGFDILRIASVISDFRRSEGDELPGVGRIGHNLLIAGHSGVEYRFADRIPGSAEAPAPEDGAVGQRQEGGPLAPLFPVIHIAAPYEYAFNIPFRTGLFNMPFRRYFPYN</sequence>
<organism evidence="1">
    <name type="scientific">bioreactor metagenome</name>
    <dbReference type="NCBI Taxonomy" id="1076179"/>
    <lineage>
        <taxon>unclassified sequences</taxon>
        <taxon>metagenomes</taxon>
        <taxon>ecological metagenomes</taxon>
    </lineage>
</organism>
<dbReference type="EMBL" id="VSSQ01016014">
    <property type="protein sequence ID" value="MPM56949.1"/>
    <property type="molecule type" value="Genomic_DNA"/>
</dbReference>
<comment type="caution">
    <text evidence="1">The sequence shown here is derived from an EMBL/GenBank/DDBJ whole genome shotgun (WGS) entry which is preliminary data.</text>
</comment>
<proteinExistence type="predicted"/>
<gene>
    <name evidence="1" type="ORF">SDC9_103766</name>
</gene>
<evidence type="ECO:0000313" key="1">
    <source>
        <dbReference type="EMBL" id="MPM56949.1"/>
    </source>
</evidence>
<reference evidence="1" key="1">
    <citation type="submission" date="2019-08" db="EMBL/GenBank/DDBJ databases">
        <authorList>
            <person name="Kucharzyk K."/>
            <person name="Murdoch R.W."/>
            <person name="Higgins S."/>
            <person name="Loffler F."/>
        </authorList>
    </citation>
    <scope>NUCLEOTIDE SEQUENCE</scope>
</reference>
<dbReference type="AlphaFoldDB" id="A0A645AV30"/>
<name>A0A645AV30_9ZZZZ</name>